<dbReference type="EMBL" id="AFAR01000191">
    <property type="protein sequence ID" value="EGF26169.1"/>
    <property type="molecule type" value="Genomic_DNA"/>
</dbReference>
<accession>F2AVX7</accession>
<reference evidence="1 2" key="1">
    <citation type="journal article" date="2013" name="Mar. Genomics">
        <title>Expression of sulfatases in Rhodopirellula baltica and the diversity of sulfatases in the genus Rhodopirellula.</title>
        <authorList>
            <person name="Wegner C.E."/>
            <person name="Richter-Heitmann T."/>
            <person name="Klindworth A."/>
            <person name="Klockow C."/>
            <person name="Richter M."/>
            <person name="Achstetter T."/>
            <person name="Glockner F.O."/>
            <person name="Harder J."/>
        </authorList>
    </citation>
    <scope>NUCLEOTIDE SEQUENCE [LARGE SCALE GENOMIC DNA]</scope>
    <source>
        <strain evidence="1 2">WH47</strain>
    </source>
</reference>
<dbReference type="AlphaFoldDB" id="F2AVX7"/>
<evidence type="ECO:0000313" key="2">
    <source>
        <dbReference type="Proteomes" id="UP000006222"/>
    </source>
</evidence>
<protein>
    <submittedName>
        <fullName evidence="1">Uncharacterized protein</fullName>
    </submittedName>
</protein>
<dbReference type="Proteomes" id="UP000006222">
    <property type="component" value="Unassembled WGS sequence"/>
</dbReference>
<name>F2AVX7_RHOBT</name>
<sequence length="43" mass="4972">MWSKRKFGKRADAQTVGQWWNASFCEIQSVGDSQSHRFGPAER</sequence>
<organism evidence="1 2">
    <name type="scientific">Rhodopirellula baltica WH47</name>
    <dbReference type="NCBI Taxonomy" id="991778"/>
    <lineage>
        <taxon>Bacteria</taxon>
        <taxon>Pseudomonadati</taxon>
        <taxon>Planctomycetota</taxon>
        <taxon>Planctomycetia</taxon>
        <taxon>Pirellulales</taxon>
        <taxon>Pirellulaceae</taxon>
        <taxon>Rhodopirellula</taxon>
    </lineage>
</organism>
<proteinExistence type="predicted"/>
<gene>
    <name evidence="1" type="ORF">RBWH47_04221</name>
</gene>
<dbReference type="PATRIC" id="fig|991778.3.peg.4095"/>
<evidence type="ECO:0000313" key="1">
    <source>
        <dbReference type="EMBL" id="EGF26169.1"/>
    </source>
</evidence>
<comment type="caution">
    <text evidence="1">The sequence shown here is derived from an EMBL/GenBank/DDBJ whole genome shotgun (WGS) entry which is preliminary data.</text>
</comment>